<evidence type="ECO:0000313" key="8">
    <source>
        <dbReference type="EMBL" id="GBG62291.1"/>
    </source>
</evidence>
<dbReference type="SMART" id="SM00717">
    <property type="entry name" value="SANT"/>
    <property type="match status" value="1"/>
</dbReference>
<proteinExistence type="predicted"/>
<evidence type="ECO:0000256" key="3">
    <source>
        <dbReference type="ARBA" id="ARBA00023125"/>
    </source>
</evidence>
<feature type="domain" description="Myb-like" evidence="7">
    <location>
        <begin position="359"/>
        <end position="423"/>
    </location>
</feature>
<name>A0A388JWV7_CHABU</name>
<protein>
    <recommendedName>
        <fullName evidence="7">Myb-like domain-containing protein</fullName>
    </recommendedName>
</protein>
<feature type="region of interest" description="Disordered" evidence="6">
    <location>
        <begin position="823"/>
        <end position="846"/>
    </location>
</feature>
<organism evidence="8 9">
    <name type="scientific">Chara braunii</name>
    <name type="common">Braun's stonewort</name>
    <dbReference type="NCBI Taxonomy" id="69332"/>
    <lineage>
        <taxon>Eukaryota</taxon>
        <taxon>Viridiplantae</taxon>
        <taxon>Streptophyta</taxon>
        <taxon>Charophyceae</taxon>
        <taxon>Charales</taxon>
        <taxon>Characeae</taxon>
        <taxon>Chara</taxon>
    </lineage>
</organism>
<feature type="region of interest" description="Disordered" evidence="6">
    <location>
        <begin position="636"/>
        <end position="664"/>
    </location>
</feature>
<evidence type="ECO:0000256" key="6">
    <source>
        <dbReference type="SAM" id="MobiDB-lite"/>
    </source>
</evidence>
<dbReference type="Gramene" id="GBG62291">
    <property type="protein sequence ID" value="GBG62291"/>
    <property type="gene ID" value="CBR_g29899"/>
</dbReference>
<dbReference type="InterPro" id="IPR001005">
    <property type="entry name" value="SANT/Myb"/>
</dbReference>
<dbReference type="GO" id="GO:0005634">
    <property type="term" value="C:nucleus"/>
    <property type="evidence" value="ECO:0007669"/>
    <property type="project" value="UniProtKB-SubCell"/>
</dbReference>
<keyword evidence="5" id="KW-0539">Nucleus</keyword>
<feature type="region of interest" description="Disordered" evidence="6">
    <location>
        <begin position="482"/>
        <end position="513"/>
    </location>
</feature>
<feature type="compositionally biased region" description="Polar residues" evidence="6">
    <location>
        <begin position="836"/>
        <end position="846"/>
    </location>
</feature>
<feature type="region of interest" description="Disordered" evidence="6">
    <location>
        <begin position="778"/>
        <end position="806"/>
    </location>
</feature>
<dbReference type="AlphaFoldDB" id="A0A388JWV7"/>
<dbReference type="Pfam" id="PF13837">
    <property type="entry name" value="Myb_DNA-bind_4"/>
    <property type="match status" value="2"/>
</dbReference>
<comment type="caution">
    <text evidence="8">The sequence shown here is derived from an EMBL/GenBank/DDBJ whole genome shotgun (WGS) entry which is preliminary data.</text>
</comment>
<dbReference type="PROSITE" id="PS50090">
    <property type="entry name" value="MYB_LIKE"/>
    <property type="match status" value="1"/>
</dbReference>
<dbReference type="OrthoDB" id="691673at2759"/>
<dbReference type="PANTHER" id="PTHR21654">
    <property type="entry name" value="FI21293P1"/>
    <property type="match status" value="1"/>
</dbReference>
<dbReference type="CDD" id="cd12203">
    <property type="entry name" value="GT1"/>
    <property type="match status" value="2"/>
</dbReference>
<dbReference type="GO" id="GO:0003677">
    <property type="term" value="F:DNA binding"/>
    <property type="evidence" value="ECO:0007669"/>
    <property type="project" value="UniProtKB-KW"/>
</dbReference>
<comment type="subcellular location">
    <subcellularLocation>
        <location evidence="1">Nucleus</location>
    </subcellularLocation>
</comment>
<evidence type="ECO:0000256" key="4">
    <source>
        <dbReference type="ARBA" id="ARBA00023163"/>
    </source>
</evidence>
<accession>A0A388JWV7</accession>
<dbReference type="InterPro" id="IPR044822">
    <property type="entry name" value="Myb_DNA-bind_4"/>
</dbReference>
<sequence length="846" mass="89366">MEPAFQSANSLQKGHLWEEVGRKMSDLGYQRSAKKCKEKWENVTKYYRKTKESSKSGGADARNYRYYAELERFYREGGESALAAAAAARSSQGGDGNGGASEESEEEEHEGLGGQEVEEEEDELVESGGKRKRKRRGDVEEALLSMERMMKRILYCHHQQQQRMFETIDKREKDRLAKEEEWRRQEQARLAHEQKLRESEHVSAANRESALVIILQKLAAGMAPGCPQPLSLPLLAASLSSPTKPSVNACALPTPALGAEAFPPQQAHGVAGMTMAMGGGTPATVFAPAGTAIARGSAATPASTLLAGGGAKGSGPVATVGSEGGADAGAESPATAAIPVAKRTPSVTPVLAHDPEIVQDRQAEKRWPKQQVQALIQFRSSMEGSFQEPGPKQHLWEVISARMARLGFSRSAKRCKEKWENINKYFRRSKSKGRVDGKKKKCPYFALLDELYNDKGRGGMLLAACSAGEEGTDLQAVSDGLEPEVGQGRTEGITSGGRQAAGGGDGEAALTGEASDSGGMCVEMVSGGGGSTGGGGGFCSSEEGLRGELSACLLDAVEGRVKEQEMAMATANAAMGLGAEGVESQRRTFSKAWHVVLHDHQTTGGEHRGEGHCARDSWGGAVPASEGVGQVGVAADKGMREEERGGNNASTADEGSGEDAEGGGLRVSGMIVQGEAQCDREMGGTGVGLVDEENQAVVVKKKKKKKQKGALVGPGVGKVLGNKFVTAGGGGGGAGAAAAAVGMVSKSTRIQQLEGMVKGLVNSQQEQQKQLMEYLSRSEQERLKRDEERRQQEEARLAREQARAAERESALMALVQKLTCNPAELPTQGTAGALPSLSTPSENGGT</sequence>
<dbReference type="PANTHER" id="PTHR21654:SF84">
    <property type="entry name" value="SI:DKEY-66I24.7"/>
    <property type="match status" value="1"/>
</dbReference>
<feature type="region of interest" description="Disordered" evidence="6">
    <location>
        <begin position="81"/>
        <end position="137"/>
    </location>
</feature>
<feature type="compositionally biased region" description="Acidic residues" evidence="6">
    <location>
        <begin position="116"/>
        <end position="125"/>
    </location>
</feature>
<keyword evidence="2" id="KW-0805">Transcription regulation</keyword>
<reference evidence="8 9" key="1">
    <citation type="journal article" date="2018" name="Cell">
        <title>The Chara Genome: Secondary Complexity and Implications for Plant Terrestrialization.</title>
        <authorList>
            <person name="Nishiyama T."/>
            <person name="Sakayama H."/>
            <person name="Vries J.D."/>
            <person name="Buschmann H."/>
            <person name="Saint-Marcoux D."/>
            <person name="Ullrich K.K."/>
            <person name="Haas F.B."/>
            <person name="Vanderstraeten L."/>
            <person name="Becker D."/>
            <person name="Lang D."/>
            <person name="Vosolsobe S."/>
            <person name="Rombauts S."/>
            <person name="Wilhelmsson P.K.I."/>
            <person name="Janitza P."/>
            <person name="Kern R."/>
            <person name="Heyl A."/>
            <person name="Rumpler F."/>
            <person name="Villalobos L.I.A.C."/>
            <person name="Clay J.M."/>
            <person name="Skokan R."/>
            <person name="Toyoda A."/>
            <person name="Suzuki Y."/>
            <person name="Kagoshima H."/>
            <person name="Schijlen E."/>
            <person name="Tajeshwar N."/>
            <person name="Catarino B."/>
            <person name="Hetherington A.J."/>
            <person name="Saltykova A."/>
            <person name="Bonnot C."/>
            <person name="Breuninger H."/>
            <person name="Symeonidi A."/>
            <person name="Radhakrishnan G.V."/>
            <person name="Van Nieuwerburgh F."/>
            <person name="Deforce D."/>
            <person name="Chang C."/>
            <person name="Karol K.G."/>
            <person name="Hedrich R."/>
            <person name="Ulvskov P."/>
            <person name="Glockner G."/>
            <person name="Delwiche C.F."/>
            <person name="Petrasek J."/>
            <person name="Van de Peer Y."/>
            <person name="Friml J."/>
            <person name="Beilby M."/>
            <person name="Dolan L."/>
            <person name="Kohara Y."/>
            <person name="Sugano S."/>
            <person name="Fujiyama A."/>
            <person name="Delaux P.-M."/>
            <person name="Quint M."/>
            <person name="TheiBen G."/>
            <person name="Hagemann M."/>
            <person name="Harholt J."/>
            <person name="Dunand C."/>
            <person name="Zachgo S."/>
            <person name="Langdale J."/>
            <person name="Maumus F."/>
            <person name="Straeten D.V.D."/>
            <person name="Gould S.B."/>
            <person name="Rensing S.A."/>
        </authorList>
    </citation>
    <scope>NUCLEOTIDE SEQUENCE [LARGE SCALE GENOMIC DNA]</scope>
    <source>
        <strain evidence="8 9">S276</strain>
    </source>
</reference>
<evidence type="ECO:0000313" key="9">
    <source>
        <dbReference type="Proteomes" id="UP000265515"/>
    </source>
</evidence>
<evidence type="ECO:0000256" key="1">
    <source>
        <dbReference type="ARBA" id="ARBA00004123"/>
    </source>
</evidence>
<dbReference type="EMBL" id="BFEA01000027">
    <property type="protein sequence ID" value="GBG62291.1"/>
    <property type="molecule type" value="Genomic_DNA"/>
</dbReference>
<dbReference type="Proteomes" id="UP000265515">
    <property type="component" value="Unassembled WGS sequence"/>
</dbReference>
<dbReference type="Gene3D" id="1.10.10.60">
    <property type="entry name" value="Homeodomain-like"/>
    <property type="match status" value="2"/>
</dbReference>
<feature type="compositionally biased region" description="Low complexity" evidence="6">
    <location>
        <begin position="81"/>
        <end position="92"/>
    </location>
</feature>
<keyword evidence="4" id="KW-0804">Transcription</keyword>
<dbReference type="GO" id="GO:0010468">
    <property type="term" value="P:regulation of gene expression"/>
    <property type="evidence" value="ECO:0007669"/>
    <property type="project" value="UniProtKB-ARBA"/>
</dbReference>
<keyword evidence="9" id="KW-1185">Reference proteome</keyword>
<evidence type="ECO:0000259" key="7">
    <source>
        <dbReference type="PROSITE" id="PS50090"/>
    </source>
</evidence>
<keyword evidence="3" id="KW-0238">DNA-binding</keyword>
<dbReference type="STRING" id="69332.A0A388JWV7"/>
<gene>
    <name evidence="8" type="ORF">CBR_g29899</name>
</gene>
<dbReference type="FunFam" id="1.10.10.60:FF:000092">
    <property type="entry name" value="Trihelix transcription factor GT-2"/>
    <property type="match status" value="1"/>
</dbReference>
<evidence type="ECO:0000256" key="2">
    <source>
        <dbReference type="ARBA" id="ARBA00023015"/>
    </source>
</evidence>
<evidence type="ECO:0000256" key="5">
    <source>
        <dbReference type="ARBA" id="ARBA00023242"/>
    </source>
</evidence>